<sequence>MQRVMNNALDEFRGVEVYMDDIVMHAKGERVHDELLEKVISKFKTLRLIVSPKKVQYKLEEIKLLGVSINGQDMEPNEIKKQEALEYKKTENVKELRRFLGLTGWFRDCRVVGIIHDHFVIFFLIYILSLN</sequence>
<keyword evidence="4" id="KW-1185">Reference proteome</keyword>
<dbReference type="InterPro" id="IPR000477">
    <property type="entry name" value="RT_dom"/>
</dbReference>
<evidence type="ECO:0000256" key="1">
    <source>
        <dbReference type="SAM" id="Phobius"/>
    </source>
</evidence>
<feature type="domain" description="Reverse transcriptase" evidence="2">
    <location>
        <begin position="1"/>
        <end position="69"/>
    </location>
</feature>
<dbReference type="SUPFAM" id="SSF56672">
    <property type="entry name" value="DNA/RNA polymerases"/>
    <property type="match status" value="1"/>
</dbReference>
<name>A0A9P6GX83_9MICR</name>
<dbReference type="PANTHER" id="PTHR33064:SF37">
    <property type="entry name" value="RIBONUCLEASE H"/>
    <property type="match status" value="1"/>
</dbReference>
<dbReference type="InterPro" id="IPR043128">
    <property type="entry name" value="Rev_trsase/Diguanyl_cyclase"/>
</dbReference>
<protein>
    <submittedName>
        <fullName evidence="3">Transposon Ty3-G Gag-Pol polyprotein</fullName>
    </submittedName>
</protein>
<reference evidence="3 4" key="1">
    <citation type="journal article" date="2020" name="Genome Biol. Evol.">
        <title>Comparative genomics of strictly vertically transmitted, feminizing microsporidia endosymbionts of amphipod crustaceans.</title>
        <authorList>
            <person name="Cormier A."/>
            <person name="Chebbi M.A."/>
            <person name="Giraud I."/>
            <person name="Wattier R."/>
            <person name="Teixeira M."/>
            <person name="Gilbert C."/>
            <person name="Rigaud T."/>
            <person name="Cordaux R."/>
        </authorList>
    </citation>
    <scope>NUCLEOTIDE SEQUENCE [LARGE SCALE GENOMIC DNA]</scope>
    <source>
        <strain evidence="3 4">Ou3-Ou53</strain>
    </source>
</reference>
<proteinExistence type="predicted"/>
<dbReference type="PANTHER" id="PTHR33064">
    <property type="entry name" value="POL PROTEIN"/>
    <property type="match status" value="1"/>
</dbReference>
<keyword evidence="1" id="KW-0812">Transmembrane</keyword>
<keyword evidence="1" id="KW-0472">Membrane</keyword>
<organism evidence="3 4">
    <name type="scientific">Nosema granulosis</name>
    <dbReference type="NCBI Taxonomy" id="83296"/>
    <lineage>
        <taxon>Eukaryota</taxon>
        <taxon>Fungi</taxon>
        <taxon>Fungi incertae sedis</taxon>
        <taxon>Microsporidia</taxon>
        <taxon>Nosematidae</taxon>
        <taxon>Nosema</taxon>
    </lineage>
</organism>
<evidence type="ECO:0000259" key="2">
    <source>
        <dbReference type="PROSITE" id="PS50878"/>
    </source>
</evidence>
<evidence type="ECO:0000313" key="4">
    <source>
        <dbReference type="Proteomes" id="UP000740883"/>
    </source>
</evidence>
<dbReference type="OrthoDB" id="5423428at2759"/>
<feature type="transmembrane region" description="Helical" evidence="1">
    <location>
        <begin position="111"/>
        <end position="129"/>
    </location>
</feature>
<dbReference type="InterPro" id="IPR043502">
    <property type="entry name" value="DNA/RNA_pol_sf"/>
</dbReference>
<dbReference type="Proteomes" id="UP000740883">
    <property type="component" value="Unassembled WGS sequence"/>
</dbReference>
<comment type="caution">
    <text evidence="3">The sequence shown here is derived from an EMBL/GenBank/DDBJ whole genome shotgun (WGS) entry which is preliminary data.</text>
</comment>
<accession>A0A9P6GX83</accession>
<keyword evidence="1" id="KW-1133">Transmembrane helix</keyword>
<gene>
    <name evidence="3" type="primary">TY3B-G_14</name>
    <name evidence="3" type="ORF">NGRA_2900</name>
</gene>
<dbReference type="Pfam" id="PF00078">
    <property type="entry name" value="RVT_1"/>
    <property type="match status" value="1"/>
</dbReference>
<evidence type="ECO:0000313" key="3">
    <source>
        <dbReference type="EMBL" id="KAF9761014.1"/>
    </source>
</evidence>
<dbReference type="InterPro" id="IPR051320">
    <property type="entry name" value="Viral_Replic_Matur_Polypro"/>
</dbReference>
<dbReference type="Gene3D" id="3.30.70.270">
    <property type="match status" value="1"/>
</dbReference>
<dbReference type="AlphaFoldDB" id="A0A9P6GX83"/>
<dbReference type="PROSITE" id="PS50878">
    <property type="entry name" value="RT_POL"/>
    <property type="match status" value="1"/>
</dbReference>
<dbReference type="EMBL" id="SBJO01000447">
    <property type="protein sequence ID" value="KAF9761014.1"/>
    <property type="molecule type" value="Genomic_DNA"/>
</dbReference>